<dbReference type="PANTHER" id="PTHR22774">
    <property type="entry name" value="CHOREIN N-TERMINAL DOMAIN-CONTAINING PROTEIN"/>
    <property type="match status" value="1"/>
</dbReference>
<feature type="region of interest" description="Disordered" evidence="2">
    <location>
        <begin position="741"/>
        <end position="770"/>
    </location>
</feature>
<name>A0AAW0N7W1_9GOBI</name>
<feature type="compositionally biased region" description="Basic and acidic residues" evidence="2">
    <location>
        <begin position="886"/>
        <end position="903"/>
    </location>
</feature>
<dbReference type="PANTHER" id="PTHR22774:SF17">
    <property type="entry name" value="BRIDGE-LIKE LIPID TRANSFER PROTEIN FAMILY MEMBER 3B"/>
    <property type="match status" value="1"/>
</dbReference>
<dbReference type="Proteomes" id="UP001460270">
    <property type="component" value="Unassembled WGS sequence"/>
</dbReference>
<feature type="compositionally biased region" description="Polar residues" evidence="2">
    <location>
        <begin position="937"/>
        <end position="946"/>
    </location>
</feature>
<evidence type="ECO:0000313" key="4">
    <source>
        <dbReference type="Proteomes" id="UP001460270"/>
    </source>
</evidence>
<feature type="region of interest" description="Disordered" evidence="2">
    <location>
        <begin position="1119"/>
        <end position="1140"/>
    </location>
</feature>
<organism evidence="3 4">
    <name type="scientific">Mugilogobius chulae</name>
    <name type="common">yellowstripe goby</name>
    <dbReference type="NCBI Taxonomy" id="88201"/>
    <lineage>
        <taxon>Eukaryota</taxon>
        <taxon>Metazoa</taxon>
        <taxon>Chordata</taxon>
        <taxon>Craniata</taxon>
        <taxon>Vertebrata</taxon>
        <taxon>Euteleostomi</taxon>
        <taxon>Actinopterygii</taxon>
        <taxon>Neopterygii</taxon>
        <taxon>Teleostei</taxon>
        <taxon>Neoteleostei</taxon>
        <taxon>Acanthomorphata</taxon>
        <taxon>Gobiaria</taxon>
        <taxon>Gobiiformes</taxon>
        <taxon>Gobioidei</taxon>
        <taxon>Gobiidae</taxon>
        <taxon>Gobionellinae</taxon>
        <taxon>Mugilogobius</taxon>
    </lineage>
</organism>
<feature type="region of interest" description="Disordered" evidence="2">
    <location>
        <begin position="932"/>
        <end position="963"/>
    </location>
</feature>
<protein>
    <recommendedName>
        <fullName evidence="5">Chorein N-terminal domain-containing protein</fullName>
    </recommendedName>
</protein>
<feature type="compositionally biased region" description="Polar residues" evidence="2">
    <location>
        <begin position="412"/>
        <end position="427"/>
    </location>
</feature>
<feature type="region of interest" description="Disordered" evidence="2">
    <location>
        <begin position="1363"/>
        <end position="1385"/>
    </location>
</feature>
<evidence type="ECO:0000256" key="1">
    <source>
        <dbReference type="SAM" id="Coils"/>
    </source>
</evidence>
<comment type="caution">
    <text evidence="3">The sequence shown here is derived from an EMBL/GenBank/DDBJ whole genome shotgun (WGS) entry which is preliminary data.</text>
</comment>
<feature type="region of interest" description="Disordered" evidence="2">
    <location>
        <begin position="265"/>
        <end position="298"/>
    </location>
</feature>
<dbReference type="Pfam" id="PF24917">
    <property type="entry name" value="BLTP3A_B"/>
    <property type="match status" value="1"/>
</dbReference>
<evidence type="ECO:0008006" key="5">
    <source>
        <dbReference type="Google" id="ProtNLM"/>
    </source>
</evidence>
<evidence type="ECO:0000313" key="3">
    <source>
        <dbReference type="EMBL" id="KAK7886122.1"/>
    </source>
</evidence>
<reference evidence="4" key="1">
    <citation type="submission" date="2024-04" db="EMBL/GenBank/DDBJ databases">
        <title>Salinicola lusitanus LLJ914,a marine bacterium isolated from the Okinawa Trough.</title>
        <authorList>
            <person name="Li J."/>
        </authorList>
    </citation>
    <scope>NUCLEOTIDE SEQUENCE [LARGE SCALE GENOMIC DNA]</scope>
</reference>
<feature type="compositionally biased region" description="Low complexity" evidence="2">
    <location>
        <begin position="279"/>
        <end position="298"/>
    </location>
</feature>
<feature type="compositionally biased region" description="Basic and acidic residues" evidence="2">
    <location>
        <begin position="947"/>
        <end position="963"/>
    </location>
</feature>
<proteinExistence type="predicted"/>
<evidence type="ECO:0000256" key="2">
    <source>
        <dbReference type="SAM" id="MobiDB-lite"/>
    </source>
</evidence>
<feature type="coiled-coil region" evidence="1">
    <location>
        <begin position="1389"/>
        <end position="1423"/>
    </location>
</feature>
<feature type="compositionally biased region" description="Polar residues" evidence="2">
    <location>
        <begin position="266"/>
        <end position="278"/>
    </location>
</feature>
<sequence>MAGLIKKQILKHLSRFAKNLSPDKINLSTLKGEGQLTNLELDEEVLQSLLDLPTWLAINHVGCNKAAIRIPWTKLKTHPICLTLDKVVMEMSTCDEPRPPNGPSPLATASGQSEYGFAEKVVEGMSLSINSIVIRISAKAFNASFELSQLQVYSVNPSWSISDLRFTRIQDPQRGEILSFKEISWQMIRIEADAIQSAEHEMISAPIRLITNQSKIRVTLKRRIKDCNVVASKLILILDDLLWVLTDSQLKAMVQYAKSLSEAMEKSNQQRKSMATEDQVSSSTPQSTQQVRTQQTSAAADQSATMAKLFSDFDVCETSHHLQIKHLDLHICDDIHAQDKAINKRVTGGAMQLSFSSITLDYYPFHKAGGSCLHWMHYGEATKARESWARTLLEEFRSNVEILKSAARDQKSTSSARSSPQHGKINTSSSFSPPPPQTPKTQLMSSSLVLRMADFSIYQVSTADQRRSKMPAIHVEFTEYYFPDGKDYPIPSPNLFAQLNALQLVLDPRSLVWLNLFALDLRQSLEQFMEIYKLSDSQKPDEHVDIKVDGLMLKLVIPADKDPSCPADLPHSVSVQTSEMVATNTRHPTNCTRSCLEALLQAFQEQDFFSPTVLSFPRSPSSLPLLHPVFHRHAHEQDTRLHDIYKGLVVPTIATDSLKMPAASDFWALHFAQFWVDYEGKGRPQPFVDSFPLTFWACQPSKLVQQQHKCKDANGSGLYKSMSADGDGRLQRKRLLKEYYSSDGAPAPSPATSLPPTNGLHKPLSLDSLSSSSSSKEADLHILVHVHKPLSAQVSHRQYVFLMQLQRSIKALQKTLQQDLEAMSSKKDRKDDSPAADQQPFTACLGLLLQSAEVSLLLKPVPHPEDSSSPLASELSPSESRGTLDPTREPADGADKVPEETGGRSESGAAKGPCTVDQLLCGEILEEEVAQGRTPLIPTSSATCSDSNHKVLDERTSAKNSEEQVKTIGDVGGVSELTSGLPKSQNCDLLSDPLVGKDSNDKMAAGKMPQSVSRKGSLSVVSDLLSSSNSSRSTSLYSMSNIGRLMRDRSQSSFSVSYKNMKKSPSLQSLDNISIDSCMEDGDPYSLLERDDVSISGFKDVISEPSATENAMDNTAETMVSQEQEGGASPDTVSATSQSIDEPTKDIVSVLVVKVQSVCVGMEAVGDNTAAALEVGRVTSNQLGNVSLRQYLSNRSLGMVNSAPIPAQSQAGGDVLSGLHGFHGPEVCARLESGPSAAARSELAKRNGFLTLRLRGYHANFLMSTLRNMAHFLEDYSTPQVLPMQISVMDTHINLKDDDPSEVPHISEPPPITLHVDSLIIHRKDDGSFTIGVDTAQDKTKRETRLTDTCLTVPEAVGNICGISKTTQTPAPPSSPKPSSREKMLTEENECLKVELSRAKMALAEAQMEKDSLLHRLKSLKGTSGLSLASWRLTRSRFTAEAFVRRLILDREQFVVGGHRSRTSLGLVQGSHRTHGGVFLCLVGSSHFAVTVEGLHQQQPLQRALRRRRAARGSPVMLPRITH</sequence>
<dbReference type="EMBL" id="JBBPFD010000019">
    <property type="protein sequence ID" value="KAK7886122.1"/>
    <property type="molecule type" value="Genomic_DNA"/>
</dbReference>
<feature type="region of interest" description="Disordered" evidence="2">
    <location>
        <begin position="407"/>
        <end position="443"/>
    </location>
</feature>
<gene>
    <name evidence="3" type="ORF">WMY93_025743</name>
</gene>
<feature type="compositionally biased region" description="Low complexity" evidence="2">
    <location>
        <begin position="867"/>
        <end position="880"/>
    </location>
</feature>
<feature type="compositionally biased region" description="Polar residues" evidence="2">
    <location>
        <begin position="1131"/>
        <end position="1140"/>
    </location>
</feature>
<keyword evidence="1" id="KW-0175">Coiled coil</keyword>
<dbReference type="InterPro" id="IPR026728">
    <property type="entry name" value="BLTP3A/B"/>
</dbReference>
<keyword evidence="4" id="KW-1185">Reference proteome</keyword>
<accession>A0AAW0N7W1</accession>
<feature type="region of interest" description="Disordered" evidence="2">
    <location>
        <begin position="860"/>
        <end position="913"/>
    </location>
</feature>